<evidence type="ECO:0000256" key="1">
    <source>
        <dbReference type="SAM" id="MobiDB-lite"/>
    </source>
</evidence>
<gene>
    <name evidence="3" type="ORF">QYE76_030654</name>
</gene>
<dbReference type="Pfam" id="PF13966">
    <property type="entry name" value="zf-RVT"/>
    <property type="match status" value="1"/>
</dbReference>
<feature type="domain" description="Reverse transcriptase zinc-binding" evidence="2">
    <location>
        <begin position="76"/>
        <end position="160"/>
    </location>
</feature>
<proteinExistence type="predicted"/>
<dbReference type="AlphaFoldDB" id="A0AAD8VJ06"/>
<dbReference type="Proteomes" id="UP001231189">
    <property type="component" value="Unassembled WGS sequence"/>
</dbReference>
<sequence>MCIKEMAPNLFKMCTRKKLTIAQAMLDQRWTRHLKRDLPRLAVIEMVAVWEKLQGVALQPGTPDSVSWRWTADGTYTAASAYVVQFIGSTQTSYTSCIWASDAPLRCRIFAWLAVQGRCLTADMLARRGWPHNDGCTLCTAPYETAQHLLGACPMMLQVWCIILPMANLPACFPPSQDQSPLEWLSTTRPEACFPKSSTRAGTPSRSWSGGRCGRKETSAFSRLERTRWQLSSRQSWAKLTFG</sequence>
<accession>A0AAD8VJ06</accession>
<evidence type="ECO:0000313" key="3">
    <source>
        <dbReference type="EMBL" id="KAK1606981.1"/>
    </source>
</evidence>
<protein>
    <recommendedName>
        <fullName evidence="2">Reverse transcriptase zinc-binding domain-containing protein</fullName>
    </recommendedName>
</protein>
<dbReference type="InterPro" id="IPR026960">
    <property type="entry name" value="RVT-Znf"/>
</dbReference>
<keyword evidence="4" id="KW-1185">Reference proteome</keyword>
<evidence type="ECO:0000313" key="4">
    <source>
        <dbReference type="Proteomes" id="UP001231189"/>
    </source>
</evidence>
<name>A0AAD8VJ06_LOLMU</name>
<dbReference type="EMBL" id="JAUUTY010000007">
    <property type="protein sequence ID" value="KAK1606981.1"/>
    <property type="molecule type" value="Genomic_DNA"/>
</dbReference>
<feature type="region of interest" description="Disordered" evidence="1">
    <location>
        <begin position="195"/>
        <end position="215"/>
    </location>
</feature>
<feature type="compositionally biased region" description="Polar residues" evidence="1">
    <location>
        <begin position="196"/>
        <end position="208"/>
    </location>
</feature>
<organism evidence="3 4">
    <name type="scientific">Lolium multiflorum</name>
    <name type="common">Italian ryegrass</name>
    <name type="synonym">Lolium perenne subsp. multiflorum</name>
    <dbReference type="NCBI Taxonomy" id="4521"/>
    <lineage>
        <taxon>Eukaryota</taxon>
        <taxon>Viridiplantae</taxon>
        <taxon>Streptophyta</taxon>
        <taxon>Embryophyta</taxon>
        <taxon>Tracheophyta</taxon>
        <taxon>Spermatophyta</taxon>
        <taxon>Magnoliopsida</taxon>
        <taxon>Liliopsida</taxon>
        <taxon>Poales</taxon>
        <taxon>Poaceae</taxon>
        <taxon>BOP clade</taxon>
        <taxon>Pooideae</taxon>
        <taxon>Poodae</taxon>
        <taxon>Poeae</taxon>
        <taxon>Poeae Chloroplast Group 2 (Poeae type)</taxon>
        <taxon>Loliodinae</taxon>
        <taxon>Loliinae</taxon>
        <taxon>Lolium</taxon>
    </lineage>
</organism>
<reference evidence="3" key="1">
    <citation type="submission" date="2023-07" db="EMBL/GenBank/DDBJ databases">
        <title>A chromosome-level genome assembly of Lolium multiflorum.</title>
        <authorList>
            <person name="Chen Y."/>
            <person name="Copetti D."/>
            <person name="Kolliker R."/>
            <person name="Studer B."/>
        </authorList>
    </citation>
    <scope>NUCLEOTIDE SEQUENCE</scope>
    <source>
        <strain evidence="3">02402/16</strain>
        <tissue evidence="3">Leaf</tissue>
    </source>
</reference>
<comment type="caution">
    <text evidence="3">The sequence shown here is derived from an EMBL/GenBank/DDBJ whole genome shotgun (WGS) entry which is preliminary data.</text>
</comment>
<evidence type="ECO:0000259" key="2">
    <source>
        <dbReference type="Pfam" id="PF13966"/>
    </source>
</evidence>